<feature type="transmembrane region" description="Helical" evidence="1">
    <location>
        <begin position="75"/>
        <end position="96"/>
    </location>
</feature>
<dbReference type="Pfam" id="PF04654">
    <property type="entry name" value="DUF599"/>
    <property type="match status" value="1"/>
</dbReference>
<sequence length="195" mass="20874">MGVTARGPRVWIMAMLKDSDRKNVLVVQTLRNHILGSTLIATSSVLICCGLLTFAGNTYNAPKRHRNELEVTSKCAAMILAMLCALSCQILSIMFVNQVNMLANTLTVEDCPVTPEFAAKLLAKGVFLNTVGNRLFFCGLPLLLWVFGPVLVLLSSVALIPVWYSIDFVGADDKGEVGAKVSAGMGHGEFNAAGA</sequence>
<reference evidence="2" key="2">
    <citation type="submission" date="2019-07" db="EMBL/GenBank/DDBJ databases">
        <authorList>
            <person name="Yang Y."/>
            <person name="Bocs S."/>
            <person name="Baudouin L."/>
        </authorList>
    </citation>
    <scope>NUCLEOTIDE SEQUENCE</scope>
    <source>
        <tissue evidence="2">Spear leaf of Hainan Tall coconut</tissue>
    </source>
</reference>
<evidence type="ECO:0000256" key="1">
    <source>
        <dbReference type="SAM" id="Phobius"/>
    </source>
</evidence>
<evidence type="ECO:0008006" key="4">
    <source>
        <dbReference type="Google" id="ProtNLM"/>
    </source>
</evidence>
<dbReference type="EMBL" id="CM017873">
    <property type="protein sequence ID" value="KAG1331995.1"/>
    <property type="molecule type" value="Genomic_DNA"/>
</dbReference>
<gene>
    <name evidence="2" type="ORF">COCNU_02G019630</name>
</gene>
<keyword evidence="3" id="KW-1185">Reference proteome</keyword>
<comment type="caution">
    <text evidence="2">The sequence shown here is derived from an EMBL/GenBank/DDBJ whole genome shotgun (WGS) entry which is preliminary data.</text>
</comment>
<feature type="transmembrane region" description="Helical" evidence="1">
    <location>
        <begin position="142"/>
        <end position="164"/>
    </location>
</feature>
<keyword evidence="1" id="KW-0812">Transmembrane</keyword>
<proteinExistence type="predicted"/>
<reference evidence="2" key="1">
    <citation type="journal article" date="2017" name="Gigascience">
        <title>The genome draft of coconut (Cocos nucifera).</title>
        <authorList>
            <person name="Xiao Y."/>
            <person name="Xu P."/>
            <person name="Fan H."/>
            <person name="Baudouin L."/>
            <person name="Xia W."/>
            <person name="Bocs S."/>
            <person name="Xu J."/>
            <person name="Li Q."/>
            <person name="Guo A."/>
            <person name="Zhou L."/>
            <person name="Li J."/>
            <person name="Wu Y."/>
            <person name="Ma Z."/>
            <person name="Armero A."/>
            <person name="Issali A.E."/>
            <person name="Liu N."/>
            <person name="Peng M."/>
            <person name="Yang Y."/>
        </authorList>
    </citation>
    <scope>NUCLEOTIDE SEQUENCE</scope>
    <source>
        <tissue evidence="2">Spear leaf of Hainan Tall coconut</tissue>
    </source>
</reference>
<keyword evidence="1" id="KW-0472">Membrane</keyword>
<name>A0A8K0I0T8_COCNU</name>
<dbReference type="InterPro" id="IPR006747">
    <property type="entry name" value="DUF599"/>
</dbReference>
<dbReference type="PANTHER" id="PTHR31881">
    <property type="match status" value="1"/>
</dbReference>
<dbReference type="OrthoDB" id="761598at2759"/>
<dbReference type="PANTHER" id="PTHR31881:SF6">
    <property type="entry name" value="OS09G0494600 PROTEIN"/>
    <property type="match status" value="1"/>
</dbReference>
<dbReference type="AlphaFoldDB" id="A0A8K0I0T8"/>
<protein>
    <recommendedName>
        <fullName evidence="4">DUF599 domain-containing protein</fullName>
    </recommendedName>
</protein>
<accession>A0A8K0I0T8</accession>
<dbReference type="Proteomes" id="UP000797356">
    <property type="component" value="Chromosome 2"/>
</dbReference>
<feature type="transmembrane region" description="Helical" evidence="1">
    <location>
        <begin position="34"/>
        <end position="54"/>
    </location>
</feature>
<organism evidence="2 3">
    <name type="scientific">Cocos nucifera</name>
    <name type="common">Coconut palm</name>
    <dbReference type="NCBI Taxonomy" id="13894"/>
    <lineage>
        <taxon>Eukaryota</taxon>
        <taxon>Viridiplantae</taxon>
        <taxon>Streptophyta</taxon>
        <taxon>Embryophyta</taxon>
        <taxon>Tracheophyta</taxon>
        <taxon>Spermatophyta</taxon>
        <taxon>Magnoliopsida</taxon>
        <taxon>Liliopsida</taxon>
        <taxon>Arecaceae</taxon>
        <taxon>Arecoideae</taxon>
        <taxon>Cocoseae</taxon>
        <taxon>Attaleinae</taxon>
        <taxon>Cocos</taxon>
    </lineage>
</organism>
<keyword evidence="1" id="KW-1133">Transmembrane helix</keyword>
<evidence type="ECO:0000313" key="3">
    <source>
        <dbReference type="Proteomes" id="UP000797356"/>
    </source>
</evidence>
<evidence type="ECO:0000313" key="2">
    <source>
        <dbReference type="EMBL" id="KAG1331995.1"/>
    </source>
</evidence>